<sequence>MAPHWTRPPVPAAVDRGRLLVADLGDDSAATLAHLARRCGWRPTVRAVTALRDTDLRAADLHDTAHRPDDPDLTSPRSGTSPAHGAGGRAPDGLGVTRPAGTVLLGPGPGHPDDPGSEGVRRFVREALRAGCEVRGVELGFQVLARVLGLPVVPRRTAGGPRVVEVFGVRSTLVLRNRFAVTGPVPAGVETWLDEATGEVLALRAPQVAGVQFRPEAILAKGGADVLDALLRPPPA</sequence>
<keyword evidence="4" id="KW-1185">Reference proteome</keyword>
<dbReference type="InterPro" id="IPR017926">
    <property type="entry name" value="GATASE"/>
</dbReference>
<protein>
    <recommendedName>
        <fullName evidence="2">Glutamine amidotransferase domain-containing protein</fullName>
    </recommendedName>
</protein>
<evidence type="ECO:0000259" key="2">
    <source>
        <dbReference type="Pfam" id="PF00117"/>
    </source>
</evidence>
<dbReference type="Pfam" id="PF00117">
    <property type="entry name" value="GATase"/>
    <property type="match status" value="1"/>
</dbReference>
<gene>
    <name evidence="3" type="ORF">CKY47_05850</name>
</gene>
<dbReference type="EMBL" id="NSDM01000002">
    <property type="protein sequence ID" value="MDQ2583510.1"/>
    <property type="molecule type" value="Genomic_DNA"/>
</dbReference>
<feature type="domain" description="Glutamine amidotransferase" evidence="2">
    <location>
        <begin position="102"/>
        <end position="228"/>
    </location>
</feature>
<feature type="region of interest" description="Disordered" evidence="1">
    <location>
        <begin position="59"/>
        <end position="119"/>
    </location>
</feature>
<accession>A0ABU0WUI4</accession>
<dbReference type="PRINTS" id="PR00097">
    <property type="entry name" value="ANTSNTHASEII"/>
</dbReference>
<name>A0ABU0WUI4_9PSEU</name>
<dbReference type="Gene3D" id="3.40.50.880">
    <property type="match status" value="1"/>
</dbReference>
<evidence type="ECO:0000256" key="1">
    <source>
        <dbReference type="SAM" id="MobiDB-lite"/>
    </source>
</evidence>
<reference evidence="3 4" key="1">
    <citation type="submission" date="2017-06" db="EMBL/GenBank/DDBJ databases">
        <title>Cultured bacterium strain Saccharothrix yanglingensis Hhs.015.</title>
        <authorList>
            <person name="Xia Y."/>
        </authorList>
    </citation>
    <scope>NUCLEOTIDE SEQUENCE [LARGE SCALE GENOMIC DNA]</scope>
    <source>
        <strain evidence="3 4">Hhs.015</strain>
    </source>
</reference>
<dbReference type="PRINTS" id="PR00096">
    <property type="entry name" value="GATASE"/>
</dbReference>
<dbReference type="InterPro" id="IPR029062">
    <property type="entry name" value="Class_I_gatase-like"/>
</dbReference>
<comment type="caution">
    <text evidence="3">The sequence shown here is derived from an EMBL/GenBank/DDBJ whole genome shotgun (WGS) entry which is preliminary data.</text>
</comment>
<dbReference type="SUPFAM" id="SSF52317">
    <property type="entry name" value="Class I glutamine amidotransferase-like"/>
    <property type="match status" value="1"/>
</dbReference>
<proteinExistence type="predicted"/>
<dbReference type="Proteomes" id="UP001225605">
    <property type="component" value="Unassembled WGS sequence"/>
</dbReference>
<evidence type="ECO:0000313" key="4">
    <source>
        <dbReference type="Proteomes" id="UP001225605"/>
    </source>
</evidence>
<evidence type="ECO:0000313" key="3">
    <source>
        <dbReference type="EMBL" id="MDQ2583510.1"/>
    </source>
</evidence>
<feature type="compositionally biased region" description="Basic and acidic residues" evidence="1">
    <location>
        <begin position="59"/>
        <end position="70"/>
    </location>
</feature>
<organism evidence="3 4">
    <name type="scientific">Saccharothrix yanglingensis</name>
    <dbReference type="NCBI Taxonomy" id="659496"/>
    <lineage>
        <taxon>Bacteria</taxon>
        <taxon>Bacillati</taxon>
        <taxon>Actinomycetota</taxon>
        <taxon>Actinomycetes</taxon>
        <taxon>Pseudonocardiales</taxon>
        <taxon>Pseudonocardiaceae</taxon>
        <taxon>Saccharothrix</taxon>
    </lineage>
</organism>